<dbReference type="AlphaFoldDB" id="A0A0K6IHM8"/>
<dbReference type="Pfam" id="PF13515">
    <property type="entry name" value="FUSC_2"/>
    <property type="match status" value="1"/>
</dbReference>
<keyword evidence="3 5" id="KW-1133">Transmembrane helix</keyword>
<feature type="transmembrane region" description="Helical" evidence="5">
    <location>
        <begin position="211"/>
        <end position="230"/>
    </location>
</feature>
<name>A0A0K6IHM8_9GAMM</name>
<dbReference type="GO" id="GO:0016020">
    <property type="term" value="C:membrane"/>
    <property type="evidence" value="ECO:0007669"/>
    <property type="project" value="UniProtKB-SubCell"/>
</dbReference>
<feature type="transmembrane region" description="Helical" evidence="5">
    <location>
        <begin position="20"/>
        <end position="37"/>
    </location>
</feature>
<gene>
    <name evidence="7" type="ORF">Ga0061065_101449</name>
</gene>
<reference evidence="8" key="1">
    <citation type="submission" date="2015-08" db="EMBL/GenBank/DDBJ databases">
        <authorList>
            <person name="Varghese N."/>
        </authorList>
    </citation>
    <scope>NUCLEOTIDE SEQUENCE [LARGE SCALE GENOMIC DNA]</scope>
    <source>
        <strain evidence="8">JCM 18476</strain>
    </source>
</reference>
<keyword evidence="4 5" id="KW-0472">Membrane</keyword>
<feature type="transmembrane region" description="Helical" evidence="5">
    <location>
        <begin position="120"/>
        <end position="138"/>
    </location>
</feature>
<feature type="transmembrane region" description="Helical" evidence="5">
    <location>
        <begin position="311"/>
        <end position="328"/>
    </location>
</feature>
<dbReference type="STRING" id="1137284.GCA_001418205_00450"/>
<dbReference type="OrthoDB" id="581879at2"/>
<evidence type="ECO:0000259" key="6">
    <source>
        <dbReference type="Pfam" id="PF13515"/>
    </source>
</evidence>
<dbReference type="InterPro" id="IPR049453">
    <property type="entry name" value="Memb_transporter_dom"/>
</dbReference>
<accession>A0A0K6IHM8</accession>
<feature type="transmembrane region" description="Helical" evidence="5">
    <location>
        <begin position="43"/>
        <end position="61"/>
    </location>
</feature>
<evidence type="ECO:0000313" key="8">
    <source>
        <dbReference type="Proteomes" id="UP000182769"/>
    </source>
</evidence>
<dbReference type="EMBL" id="CYHG01000001">
    <property type="protein sequence ID" value="CUB02609.1"/>
    <property type="molecule type" value="Genomic_DNA"/>
</dbReference>
<evidence type="ECO:0000313" key="7">
    <source>
        <dbReference type="EMBL" id="CUB02609.1"/>
    </source>
</evidence>
<sequence length="363" mass="39603">MNYKSALKGLLTLNNVSRPWHLPVVAGITIGAPAVLGALTDSFAEAMIASLGSMVFLYMSPTRTTSRMLTMILCTFGFMACLTLATLAASISGLAPVALFVIAFAVIVITRYYRLPPPGSFFFILASCVAMAMPFDIAATPERVGLIAIGGMWSVFMAFIYSLFTGAHKAISDPVQVDERVNAIILEALFLSLCIAGSYGFALWLALSNPYWVPISCAAILQGATFRMVWHRNVHRIVGTVIGMFLASAIFSFHPSALMLALCVCVLQTIVEMLIVKNYGLAVIFITPLTVIMAEITTSGVDATLLLEHRLIDIVLGSVIGFVGGAIFHRSDFFRNLEQRMEQRNRLSELLFTRRDESNKADH</sequence>
<keyword evidence="8" id="KW-1185">Reference proteome</keyword>
<dbReference type="RefSeq" id="WP_055461562.1">
    <property type="nucleotide sequence ID" value="NZ_CYHG01000001.1"/>
</dbReference>
<comment type="subcellular location">
    <subcellularLocation>
        <location evidence="1">Membrane</location>
        <topology evidence="1">Multi-pass membrane protein</topology>
    </subcellularLocation>
</comment>
<organism evidence="7 8">
    <name type="scientific">Marinomonas fungiae</name>
    <dbReference type="NCBI Taxonomy" id="1137284"/>
    <lineage>
        <taxon>Bacteria</taxon>
        <taxon>Pseudomonadati</taxon>
        <taxon>Pseudomonadota</taxon>
        <taxon>Gammaproteobacteria</taxon>
        <taxon>Oceanospirillales</taxon>
        <taxon>Oceanospirillaceae</taxon>
        <taxon>Marinomonas</taxon>
    </lineage>
</organism>
<dbReference type="Proteomes" id="UP000182769">
    <property type="component" value="Unassembled WGS sequence"/>
</dbReference>
<feature type="transmembrane region" description="Helical" evidence="5">
    <location>
        <begin position="283"/>
        <end position="305"/>
    </location>
</feature>
<feature type="transmembrane region" description="Helical" evidence="5">
    <location>
        <begin position="144"/>
        <end position="164"/>
    </location>
</feature>
<feature type="transmembrane region" description="Helical" evidence="5">
    <location>
        <begin position="184"/>
        <end position="205"/>
    </location>
</feature>
<evidence type="ECO:0000256" key="4">
    <source>
        <dbReference type="ARBA" id="ARBA00023136"/>
    </source>
</evidence>
<evidence type="ECO:0000256" key="2">
    <source>
        <dbReference type="ARBA" id="ARBA00022692"/>
    </source>
</evidence>
<protein>
    <submittedName>
        <fullName evidence="7">Fusaric acid resistance protein-like</fullName>
    </submittedName>
</protein>
<feature type="domain" description="Integral membrane bound transporter" evidence="6">
    <location>
        <begin position="199"/>
        <end position="323"/>
    </location>
</feature>
<evidence type="ECO:0000256" key="1">
    <source>
        <dbReference type="ARBA" id="ARBA00004141"/>
    </source>
</evidence>
<keyword evidence="2 5" id="KW-0812">Transmembrane</keyword>
<evidence type="ECO:0000256" key="3">
    <source>
        <dbReference type="ARBA" id="ARBA00022989"/>
    </source>
</evidence>
<evidence type="ECO:0000256" key="5">
    <source>
        <dbReference type="SAM" id="Phobius"/>
    </source>
</evidence>
<feature type="transmembrane region" description="Helical" evidence="5">
    <location>
        <begin position="68"/>
        <end position="88"/>
    </location>
</feature>
<proteinExistence type="predicted"/>